<keyword evidence="2" id="KW-0812">Transmembrane</keyword>
<keyword evidence="2" id="KW-1133">Transmembrane helix</keyword>
<dbReference type="PANTHER" id="PTHR46033:SF8">
    <property type="entry name" value="PROTEIN MAINTENANCE OF MERISTEMS-LIKE"/>
    <property type="match status" value="1"/>
</dbReference>
<reference evidence="4 5" key="1">
    <citation type="submission" date="2024-08" db="EMBL/GenBank/DDBJ databases">
        <title>Insights into the chromosomal genome structure of Flemingia macrophylla.</title>
        <authorList>
            <person name="Ding Y."/>
            <person name="Zhao Y."/>
            <person name="Bi W."/>
            <person name="Wu M."/>
            <person name="Zhao G."/>
            <person name="Gong Y."/>
            <person name="Li W."/>
            <person name="Zhang P."/>
        </authorList>
    </citation>
    <scope>NUCLEOTIDE SEQUENCE [LARGE SCALE GENOMIC DNA]</scope>
    <source>
        <strain evidence="4">DYQJB</strain>
        <tissue evidence="4">Leaf</tissue>
    </source>
</reference>
<dbReference type="AlphaFoldDB" id="A0ABD1L7K6"/>
<evidence type="ECO:0000259" key="3">
    <source>
        <dbReference type="Pfam" id="PF10536"/>
    </source>
</evidence>
<gene>
    <name evidence="4" type="ORF">Fmac_028460</name>
</gene>
<comment type="caution">
    <text evidence="4">The sequence shown here is derived from an EMBL/GenBank/DDBJ whole genome shotgun (WGS) entry which is preliminary data.</text>
</comment>
<feature type="transmembrane region" description="Helical" evidence="2">
    <location>
        <begin position="214"/>
        <end position="239"/>
    </location>
</feature>
<feature type="domain" description="Aminotransferase-like plant mobile" evidence="3">
    <location>
        <begin position="477"/>
        <end position="731"/>
    </location>
</feature>
<dbReference type="InterPro" id="IPR044824">
    <property type="entry name" value="MAIN-like"/>
</dbReference>
<dbReference type="EMBL" id="JBGMDY010000010">
    <property type="protein sequence ID" value="KAL2319491.1"/>
    <property type="molecule type" value="Genomic_DNA"/>
</dbReference>
<dbReference type="InterPro" id="IPR019557">
    <property type="entry name" value="AminoTfrase-like_pln_mobile"/>
</dbReference>
<evidence type="ECO:0000256" key="2">
    <source>
        <dbReference type="SAM" id="Phobius"/>
    </source>
</evidence>
<dbReference type="PANTHER" id="PTHR46033">
    <property type="entry name" value="PROTEIN MAIN-LIKE 2"/>
    <property type="match status" value="1"/>
</dbReference>
<keyword evidence="2" id="KW-0472">Membrane</keyword>
<feature type="compositionally biased region" description="Acidic residues" evidence="1">
    <location>
        <begin position="950"/>
        <end position="959"/>
    </location>
</feature>
<feature type="region of interest" description="Disordered" evidence="1">
    <location>
        <begin position="769"/>
        <end position="799"/>
    </location>
</feature>
<name>A0ABD1L7K6_9FABA</name>
<feature type="region of interest" description="Disordered" evidence="1">
    <location>
        <begin position="927"/>
        <end position="991"/>
    </location>
</feature>
<keyword evidence="5" id="KW-1185">Reference proteome</keyword>
<evidence type="ECO:0000256" key="1">
    <source>
        <dbReference type="SAM" id="MobiDB-lite"/>
    </source>
</evidence>
<organism evidence="4 5">
    <name type="scientific">Flemingia macrophylla</name>
    <dbReference type="NCBI Taxonomy" id="520843"/>
    <lineage>
        <taxon>Eukaryota</taxon>
        <taxon>Viridiplantae</taxon>
        <taxon>Streptophyta</taxon>
        <taxon>Embryophyta</taxon>
        <taxon>Tracheophyta</taxon>
        <taxon>Spermatophyta</taxon>
        <taxon>Magnoliopsida</taxon>
        <taxon>eudicotyledons</taxon>
        <taxon>Gunneridae</taxon>
        <taxon>Pentapetalae</taxon>
        <taxon>rosids</taxon>
        <taxon>fabids</taxon>
        <taxon>Fabales</taxon>
        <taxon>Fabaceae</taxon>
        <taxon>Papilionoideae</taxon>
        <taxon>50 kb inversion clade</taxon>
        <taxon>NPAAA clade</taxon>
        <taxon>indigoferoid/millettioid clade</taxon>
        <taxon>Phaseoleae</taxon>
        <taxon>Flemingia</taxon>
    </lineage>
</organism>
<evidence type="ECO:0000313" key="5">
    <source>
        <dbReference type="Proteomes" id="UP001603857"/>
    </source>
</evidence>
<evidence type="ECO:0000313" key="4">
    <source>
        <dbReference type="EMBL" id="KAL2319491.1"/>
    </source>
</evidence>
<proteinExistence type="predicted"/>
<feature type="compositionally biased region" description="Acidic residues" evidence="1">
    <location>
        <begin position="967"/>
        <end position="991"/>
    </location>
</feature>
<accession>A0ABD1L7K6</accession>
<sequence>MGPAVKGLSTFMFVLQEKLNAKSIWLECIFFPICTSSAICPDREAVYVHVVKIIRLRMWVRRVDEYGLLVGYVSLRRATMILRLAKWHFIEGFLRNSMLHICAADFKLVRERTIQHFHIEHNYPGRATIVGHEHFYHFGNLTYIPGGYSLDGAAVVVCFCASQIMGAWNVSALWRPNSYAKRVMETGNDLIFQKKLLPCCKHELYSTRSATRPLHAYVILAILAFSQPCFIGQIVLAFFDEVIPLECVSAQELWSNELRHQLPMWQSNNNVEGDGVVTGHAEEIAWAYVIDSGLAKRPACRSLAGYAGIFARHVHYTLAAVPPCHIQDSVSRFFRLVPTAFVLVNLNQMAPSSGVNLVCGPLEHGLLDLQNQHVSTHVWNQAPEWKLIVRHANAVSTAIPGPLMNLLRSAGFGWIAKFSHMKVSTPLVQALVERWRPETHTFHLPVGECKITNDDPKRYFVQCFGLSPPPEAFKDRYSLRLSWLAQHLGHPGPNVQDPVYWQRHARAWICRFLGGVLFVDAGSTCVNIRWLTYLRDVQAIGNYAWGAAALSYLYRNLCRATNYDTKNFGGFIALLQLWVWERIPKLRPTVIPPVDVTEPVGVRWTSQYHALPVVDNVGVIRKTIDCLRRRDCRHGMDIWESICPLVSNLIIEWHQPDRVMRQFGFQQPIPHPPCTPPQVHHLTLRGKNADHWTAVIDDCTNAWNNRRNSCFQRIGPQEGLLSSQSNYMRWFADIAEQIVYYTSDDIARGLALRQLNIYDAADRYVEPAASAPHPGQVVDIPPLPVPRSSREARGPHTRRRVEPVQHVVPLVHERLSGHYYGPSDDTGVYPSQSQEAVHQEYPPAQPYFHLGPKYHVSPHHVPAAHVQVPPSYPPVTNAWLSDPPPAWMRDAAEMLFSPEPTRLGEASSSAEVVTPVVRRYPHRLAQTMRPPCGTSLRHHGHAQQIPSHDEDNDDDDSNDEDVHVDEAQDDEGSDDNDGDNDDDDDDGDDDH</sequence>
<dbReference type="Proteomes" id="UP001603857">
    <property type="component" value="Unassembled WGS sequence"/>
</dbReference>
<feature type="domain" description="Aminotransferase-like plant mobile" evidence="3">
    <location>
        <begin position="411"/>
        <end position="455"/>
    </location>
</feature>
<dbReference type="Pfam" id="PF10536">
    <property type="entry name" value="PMD"/>
    <property type="match status" value="2"/>
</dbReference>
<protein>
    <recommendedName>
        <fullName evidence="3">Aminotransferase-like plant mobile domain-containing protein</fullName>
    </recommendedName>
</protein>